<reference evidence="2" key="1">
    <citation type="journal article" date="2023" name="Nat. Plants">
        <title>Single-cell RNA sequencing provides a high-resolution roadmap for understanding the multicellular compartmentation of specialized metabolism.</title>
        <authorList>
            <person name="Sun S."/>
            <person name="Shen X."/>
            <person name="Li Y."/>
            <person name="Li Y."/>
            <person name="Wang S."/>
            <person name="Li R."/>
            <person name="Zhang H."/>
            <person name="Shen G."/>
            <person name="Guo B."/>
            <person name="Wei J."/>
            <person name="Xu J."/>
            <person name="St-Pierre B."/>
            <person name="Chen S."/>
            <person name="Sun C."/>
        </authorList>
    </citation>
    <scope>NUCLEOTIDE SEQUENCE [LARGE SCALE GENOMIC DNA]</scope>
</reference>
<comment type="caution">
    <text evidence="1">The sequence shown here is derived from an EMBL/GenBank/DDBJ whole genome shotgun (WGS) entry which is preliminary data.</text>
</comment>
<gene>
    <name evidence="1" type="ORF">M9H77_25076</name>
</gene>
<protein>
    <submittedName>
        <fullName evidence="1">Uncharacterized protein</fullName>
    </submittedName>
</protein>
<evidence type="ECO:0000313" key="2">
    <source>
        <dbReference type="Proteomes" id="UP001060085"/>
    </source>
</evidence>
<proteinExistence type="predicted"/>
<evidence type="ECO:0000313" key="1">
    <source>
        <dbReference type="EMBL" id="KAI5656283.1"/>
    </source>
</evidence>
<dbReference type="Proteomes" id="UP001060085">
    <property type="component" value="Linkage Group LG06"/>
</dbReference>
<keyword evidence="2" id="KW-1185">Reference proteome</keyword>
<accession>A0ACC0A8F5</accession>
<name>A0ACC0A8F5_CATRO</name>
<sequence length="1141" mass="124409">MKNRSHRSSRTDDWVEEESWTVDCICGVNFDDGEEMVNCDECGVWVHTRCSRYVKSEKSFACDKCKNRNNRNESEETEVAQLLVELPTKTLRMDNPSSFNVPTLPPPRRPFRLWTDIPIEERVHVQGIPGGDPALHSGMSPIFGPQLWKSTGFVPKKFNFRYREFPAWDEEVELPKEVREEKNNRDTHNAADNGAGVLLSMSKENLWSLPSVDAVAVNSQANDAKVDGLKTLDRTDNLEDDNLEVSIVRDVVKDQSLLQSSVFQSGKRKKEDIGLIKDQTGKKKARILEKDGEFKKKSLHTPGTDRGPKVVKADPQSSKDANLSNSLPAGQLSQGPGLTVHVIDDHKCHLASSKTCLEKSSRDSSRKYSVSAFTSKKDNGERTIPSKLDDSPKITDGMTSPLDHADSRDAPSIQEVICVAVDSSHALGGGLSTSARANSSESLMEDAAGALDNRNTSASTTDMVDNRPELHAKAKAELGDSHGVLAVQPSVQYDSKLDTARMSVQHQENSTDCSFEIGKGNGAAIAASVSSNKAEDVGRSLGLVSVGKERADDELADDHHASLRDSGGSEDLLGTERGSPGFCSKSADEQSKFKGTRPNPSVNVGDSNIVVSAGNSSLATSADVSATKSSPVNHMSINVQRQDMDRKQKETSDSNLMSNTFAEVTKDEGNHERPKKLVKELPKSSLSSVSKSSQSKKVFYASVSKRTLSDSKENMLHSTPKSPPLPNVSAAPHSEPSTTLHSEGASHAQKKASASENESGSNLPKKVAVLPQKGEKINQSVSQSVSKVNASITHAATPSSSPATATLSDEELALLLHQELNSSPRVPRVPRMRHAGSLPQLTSPTATSMLMKKTSSTGGKEHILTFRRKAKDLSKDGTQGAREVDDETKKTERVPPSDHGKQDSVSTCDLVSKREGDAAPTKVVQYVKKSNASISGNTATSGLSSSTEANQQSPRNPSDDGKVVGRTTHRTLPGLIAEIMSKGERMTYEELCNAVLPHWPSLRKHNGERYAYSSHSQAVLDCLRNRNEWARLVDRGPKTSGGRKRRKLGADAIDSEDDDDNIERTAKDIRSKSIESHQEEFPKGKRKARKRRRLALQGRGIKDIRRRRRMEEFSDDEVASFSDSSEDTSLSEDETQGVGKS</sequence>
<dbReference type="EMBL" id="CM044706">
    <property type="protein sequence ID" value="KAI5656283.1"/>
    <property type="molecule type" value="Genomic_DNA"/>
</dbReference>
<organism evidence="1 2">
    <name type="scientific">Catharanthus roseus</name>
    <name type="common">Madagascar periwinkle</name>
    <name type="synonym">Vinca rosea</name>
    <dbReference type="NCBI Taxonomy" id="4058"/>
    <lineage>
        <taxon>Eukaryota</taxon>
        <taxon>Viridiplantae</taxon>
        <taxon>Streptophyta</taxon>
        <taxon>Embryophyta</taxon>
        <taxon>Tracheophyta</taxon>
        <taxon>Spermatophyta</taxon>
        <taxon>Magnoliopsida</taxon>
        <taxon>eudicotyledons</taxon>
        <taxon>Gunneridae</taxon>
        <taxon>Pentapetalae</taxon>
        <taxon>asterids</taxon>
        <taxon>lamiids</taxon>
        <taxon>Gentianales</taxon>
        <taxon>Apocynaceae</taxon>
        <taxon>Rauvolfioideae</taxon>
        <taxon>Vinceae</taxon>
        <taxon>Catharanthinae</taxon>
        <taxon>Catharanthus</taxon>
    </lineage>
</organism>